<feature type="domain" description="PhoD-like phosphatase metallophosphatase" evidence="2">
    <location>
        <begin position="69"/>
        <end position="261"/>
    </location>
</feature>
<feature type="signal peptide" evidence="1">
    <location>
        <begin position="1"/>
        <end position="22"/>
    </location>
</feature>
<dbReference type="InterPro" id="IPR029052">
    <property type="entry name" value="Metallo-depent_PP-like"/>
</dbReference>
<dbReference type="CDD" id="cd07389">
    <property type="entry name" value="MPP_PhoD"/>
    <property type="match status" value="1"/>
</dbReference>
<evidence type="ECO:0000313" key="3">
    <source>
        <dbReference type="EMBL" id="MFD0861332.1"/>
    </source>
</evidence>
<dbReference type="SUPFAM" id="SSF56300">
    <property type="entry name" value="Metallo-dependent phosphatases"/>
    <property type="match status" value="1"/>
</dbReference>
<accession>A0ABW3CWW7</accession>
<evidence type="ECO:0000256" key="1">
    <source>
        <dbReference type="SAM" id="SignalP"/>
    </source>
</evidence>
<dbReference type="EMBL" id="JBHTJH010000004">
    <property type="protein sequence ID" value="MFD0861332.1"/>
    <property type="molecule type" value="Genomic_DNA"/>
</dbReference>
<dbReference type="PANTHER" id="PTHR33987">
    <property type="entry name" value="CALCINEURIN-LIKE METALLO-PHOSPHOESTERASE SUPERFAMILY PROTEIN"/>
    <property type="match status" value="1"/>
</dbReference>
<organism evidence="3 4">
    <name type="scientific">Sungkyunkwania multivorans</name>
    <dbReference type="NCBI Taxonomy" id="1173618"/>
    <lineage>
        <taxon>Bacteria</taxon>
        <taxon>Pseudomonadati</taxon>
        <taxon>Bacteroidota</taxon>
        <taxon>Flavobacteriia</taxon>
        <taxon>Flavobacteriales</taxon>
        <taxon>Flavobacteriaceae</taxon>
        <taxon>Sungkyunkwania</taxon>
    </lineage>
</organism>
<dbReference type="GO" id="GO:0004035">
    <property type="term" value="F:alkaline phosphatase activity"/>
    <property type="evidence" value="ECO:0007669"/>
    <property type="project" value="UniProtKB-EC"/>
</dbReference>
<dbReference type="EC" id="3.1.3.1" evidence="3"/>
<reference evidence="4" key="1">
    <citation type="journal article" date="2019" name="Int. J. Syst. Evol. Microbiol.">
        <title>The Global Catalogue of Microorganisms (GCM) 10K type strain sequencing project: providing services to taxonomists for standard genome sequencing and annotation.</title>
        <authorList>
            <consortium name="The Broad Institute Genomics Platform"/>
            <consortium name="The Broad Institute Genome Sequencing Center for Infectious Disease"/>
            <person name="Wu L."/>
            <person name="Ma J."/>
        </authorList>
    </citation>
    <scope>NUCLEOTIDE SEQUENCE [LARGE SCALE GENOMIC DNA]</scope>
    <source>
        <strain evidence="4">CCUG 62952</strain>
    </source>
</reference>
<evidence type="ECO:0000313" key="4">
    <source>
        <dbReference type="Proteomes" id="UP001596978"/>
    </source>
</evidence>
<keyword evidence="3" id="KW-0378">Hydrolase</keyword>
<dbReference type="InterPro" id="IPR018946">
    <property type="entry name" value="PhoD-like_MPP"/>
</dbReference>
<feature type="chain" id="PRO_5045850835" evidence="1">
    <location>
        <begin position="23"/>
        <end position="341"/>
    </location>
</feature>
<evidence type="ECO:0000259" key="2">
    <source>
        <dbReference type="Pfam" id="PF09423"/>
    </source>
</evidence>
<dbReference type="Gene3D" id="3.60.21.70">
    <property type="entry name" value="PhoD-like phosphatase"/>
    <property type="match status" value="1"/>
</dbReference>
<keyword evidence="4" id="KW-1185">Reference proteome</keyword>
<dbReference type="RefSeq" id="WP_386404145.1">
    <property type="nucleotide sequence ID" value="NZ_JBHTJH010000004.1"/>
</dbReference>
<gene>
    <name evidence="3" type="ORF">ACFQ1M_03865</name>
</gene>
<dbReference type="Pfam" id="PF09423">
    <property type="entry name" value="PhoD"/>
    <property type="match status" value="1"/>
</dbReference>
<dbReference type="InterPro" id="IPR038607">
    <property type="entry name" value="PhoD-like_sf"/>
</dbReference>
<comment type="caution">
    <text evidence="3">The sequence shown here is derived from an EMBL/GenBank/DDBJ whole genome shotgun (WGS) entry which is preliminary data.</text>
</comment>
<proteinExistence type="predicted"/>
<sequence length="341" mass="39245">MKKACKILCFLICGSLHFGTFAQDVMFDFVIAFGSCNDENRENVLWTPILKQQPNLWIWGGDNIYSTTDNLKKKRMDYLQQSENGHYVKVRSAMSIMGTWDDRDYGKKDGGGDYGMKQDSQQLFLDFLGLAPTHPLRQREGVYTSKVFETSGGSVKIIILDTRYFRTDLNKSDDEDKRYEPNTYGEGSILGEAQWQWLQTVLSNSEADFNVIVSSIQVLSGEHGNETWANFPHEQERLFNLIRTSKAKRIFILSGDRHFSEFSKKQLEGMAYPLIDFTSSGLTHTLRNFKGEPNRYRIGELISEVSFGLLKFDFESKTVMMEMRGKHNALLQDYPCEFPQN</sequence>
<dbReference type="Proteomes" id="UP001596978">
    <property type="component" value="Unassembled WGS sequence"/>
</dbReference>
<name>A0ABW3CWW7_9FLAO</name>
<dbReference type="PANTHER" id="PTHR33987:SF1">
    <property type="entry name" value="CALCINEURIN-LIKE METALLO-PHOSPHOESTERASE SUPERFAMILY PROTEIN"/>
    <property type="match status" value="1"/>
</dbReference>
<keyword evidence="1" id="KW-0732">Signal</keyword>
<protein>
    <submittedName>
        <fullName evidence="3">Alkaline phosphatase D family protein</fullName>
        <ecNumber evidence="3">3.1.3.1</ecNumber>
    </submittedName>
</protein>